<feature type="transmembrane region" description="Helical" evidence="6">
    <location>
        <begin position="126"/>
        <end position="144"/>
    </location>
</feature>
<evidence type="ECO:0000256" key="6">
    <source>
        <dbReference type="SAM" id="Phobius"/>
    </source>
</evidence>
<dbReference type="GO" id="GO:0005886">
    <property type="term" value="C:plasma membrane"/>
    <property type="evidence" value="ECO:0007669"/>
    <property type="project" value="UniProtKB-SubCell"/>
</dbReference>
<dbReference type="EMBL" id="VSSQ01132365">
    <property type="protein sequence ID" value="MPN58955.1"/>
    <property type="molecule type" value="Genomic_DNA"/>
</dbReference>
<evidence type="ECO:0008006" key="8">
    <source>
        <dbReference type="Google" id="ProtNLM"/>
    </source>
</evidence>
<dbReference type="Pfam" id="PF02653">
    <property type="entry name" value="BPD_transp_2"/>
    <property type="match status" value="1"/>
</dbReference>
<dbReference type="InterPro" id="IPR001851">
    <property type="entry name" value="ABC_transp_permease"/>
</dbReference>
<reference evidence="7" key="1">
    <citation type="submission" date="2019-08" db="EMBL/GenBank/DDBJ databases">
        <authorList>
            <person name="Kucharzyk K."/>
            <person name="Murdoch R.W."/>
            <person name="Higgins S."/>
            <person name="Loffler F."/>
        </authorList>
    </citation>
    <scope>NUCLEOTIDE SEQUENCE</scope>
</reference>
<organism evidence="7">
    <name type="scientific">bioreactor metagenome</name>
    <dbReference type="NCBI Taxonomy" id="1076179"/>
    <lineage>
        <taxon>unclassified sequences</taxon>
        <taxon>metagenomes</taxon>
        <taxon>ecological metagenomes</taxon>
    </lineage>
</organism>
<evidence type="ECO:0000256" key="4">
    <source>
        <dbReference type="ARBA" id="ARBA00022989"/>
    </source>
</evidence>
<dbReference type="GO" id="GO:0022857">
    <property type="term" value="F:transmembrane transporter activity"/>
    <property type="evidence" value="ECO:0007669"/>
    <property type="project" value="InterPro"/>
</dbReference>
<comment type="caution">
    <text evidence="7">The sequence shown here is derived from an EMBL/GenBank/DDBJ whole genome shotgun (WGS) entry which is preliminary data.</text>
</comment>
<keyword evidence="4 6" id="KW-1133">Transmembrane helix</keyword>
<dbReference type="CDD" id="cd06580">
    <property type="entry name" value="TM_PBP1_transp_TpRbsC_like"/>
    <property type="match status" value="1"/>
</dbReference>
<gene>
    <name evidence="7" type="ORF">SDC9_206671</name>
</gene>
<sequence>MAFFLAMLVCLLIYLIMEKSILGYEIRSVGYNRLAAQTAGINISRVVVISMMLSGAVGGLAGAMHVLGVDKRFIVGFSPGYGFNGISVAALAADHPLGVILASIIFGALNAGSMVLNRTTRIPTDFINVIQGLVIIFVSAPALVRELTPHRRKRHG</sequence>
<comment type="subcellular location">
    <subcellularLocation>
        <location evidence="1">Cell membrane</location>
        <topology evidence="1">Multi-pass membrane protein</topology>
    </subcellularLocation>
</comment>
<feature type="transmembrane region" description="Helical" evidence="6">
    <location>
        <begin position="47"/>
        <end position="69"/>
    </location>
</feature>
<keyword evidence="2" id="KW-1003">Cell membrane</keyword>
<evidence type="ECO:0000313" key="7">
    <source>
        <dbReference type="EMBL" id="MPN58955.1"/>
    </source>
</evidence>
<keyword evidence="3 6" id="KW-0812">Transmembrane</keyword>
<evidence type="ECO:0000256" key="2">
    <source>
        <dbReference type="ARBA" id="ARBA00022475"/>
    </source>
</evidence>
<dbReference type="PANTHER" id="PTHR47089:SF1">
    <property type="entry name" value="GUANOSINE ABC TRANSPORTER PERMEASE PROTEIN NUPP"/>
    <property type="match status" value="1"/>
</dbReference>
<feature type="transmembrane region" description="Helical" evidence="6">
    <location>
        <begin position="81"/>
        <end position="106"/>
    </location>
</feature>
<evidence type="ECO:0000256" key="1">
    <source>
        <dbReference type="ARBA" id="ARBA00004651"/>
    </source>
</evidence>
<accession>A0A645J5F6</accession>
<evidence type="ECO:0000256" key="3">
    <source>
        <dbReference type="ARBA" id="ARBA00022692"/>
    </source>
</evidence>
<protein>
    <recommendedName>
        <fullName evidence="8">ABC transporter permease</fullName>
    </recommendedName>
</protein>
<dbReference type="AlphaFoldDB" id="A0A645J5F6"/>
<dbReference type="PANTHER" id="PTHR47089">
    <property type="entry name" value="ABC TRANSPORTER, PERMEASE PROTEIN"/>
    <property type="match status" value="1"/>
</dbReference>
<name>A0A645J5F6_9ZZZZ</name>
<evidence type="ECO:0000256" key="5">
    <source>
        <dbReference type="ARBA" id="ARBA00023136"/>
    </source>
</evidence>
<proteinExistence type="predicted"/>
<keyword evidence="5 6" id="KW-0472">Membrane</keyword>